<accession>A0A0K2T1G4</accession>
<proteinExistence type="predicted"/>
<sequence>MVLSNIPDNSVIGTLGYFERALKRSVFSA</sequence>
<name>A0A0K2T1G4_LEPSM</name>
<protein>
    <submittedName>
        <fullName evidence="1">Uncharacterized protein</fullName>
    </submittedName>
</protein>
<reference evidence="1" key="1">
    <citation type="submission" date="2014-05" db="EMBL/GenBank/DDBJ databases">
        <authorList>
            <person name="Chronopoulou M."/>
        </authorList>
    </citation>
    <scope>NUCLEOTIDE SEQUENCE</scope>
    <source>
        <tissue evidence="1">Whole organism</tissue>
    </source>
</reference>
<organism evidence="1">
    <name type="scientific">Lepeophtheirus salmonis</name>
    <name type="common">Salmon louse</name>
    <name type="synonym">Caligus salmonis</name>
    <dbReference type="NCBI Taxonomy" id="72036"/>
    <lineage>
        <taxon>Eukaryota</taxon>
        <taxon>Metazoa</taxon>
        <taxon>Ecdysozoa</taxon>
        <taxon>Arthropoda</taxon>
        <taxon>Crustacea</taxon>
        <taxon>Multicrustacea</taxon>
        <taxon>Hexanauplia</taxon>
        <taxon>Copepoda</taxon>
        <taxon>Siphonostomatoida</taxon>
        <taxon>Caligidae</taxon>
        <taxon>Lepeophtheirus</taxon>
    </lineage>
</organism>
<dbReference type="EMBL" id="HACA01001968">
    <property type="protein sequence ID" value="CDW19329.1"/>
    <property type="molecule type" value="Transcribed_RNA"/>
</dbReference>
<dbReference type="AlphaFoldDB" id="A0A0K2T1G4"/>
<dbReference type="EMBL" id="HACA01001970">
    <property type="protein sequence ID" value="CDW19331.1"/>
    <property type="molecule type" value="Transcribed_RNA"/>
</dbReference>
<evidence type="ECO:0000313" key="1">
    <source>
        <dbReference type="EMBL" id="CDW19331.1"/>
    </source>
</evidence>